<sequence length="105" mass="11587">MTSPAADASNSLNPSLHPSLQSYSFQPTTSSQLLLHLFACLMSPDDQERNGDGSSTRVIYIRNDLHRPAPSCACRKDFDFLVIDSALEWEVHVDVTLMTCNGVKC</sequence>
<gene>
    <name evidence="1" type="ORF">MRB53_022305</name>
</gene>
<comment type="caution">
    <text evidence="1">The sequence shown here is derived from an EMBL/GenBank/DDBJ whole genome shotgun (WGS) entry which is preliminary data.</text>
</comment>
<dbReference type="Proteomes" id="UP001234297">
    <property type="component" value="Chromosome 7"/>
</dbReference>
<evidence type="ECO:0000313" key="2">
    <source>
        <dbReference type="Proteomes" id="UP001234297"/>
    </source>
</evidence>
<name>A0ACC2L7A5_PERAE</name>
<keyword evidence="2" id="KW-1185">Reference proteome</keyword>
<dbReference type="EMBL" id="CM056815">
    <property type="protein sequence ID" value="KAJ8628982.1"/>
    <property type="molecule type" value="Genomic_DNA"/>
</dbReference>
<evidence type="ECO:0000313" key="1">
    <source>
        <dbReference type="EMBL" id="KAJ8628982.1"/>
    </source>
</evidence>
<accession>A0ACC2L7A5</accession>
<proteinExistence type="predicted"/>
<reference evidence="1 2" key="1">
    <citation type="journal article" date="2022" name="Hortic Res">
        <title>A haplotype resolved chromosomal level avocado genome allows analysis of novel avocado genes.</title>
        <authorList>
            <person name="Nath O."/>
            <person name="Fletcher S.J."/>
            <person name="Hayward A."/>
            <person name="Shaw L.M."/>
            <person name="Masouleh A.K."/>
            <person name="Furtado A."/>
            <person name="Henry R.J."/>
            <person name="Mitter N."/>
        </authorList>
    </citation>
    <scope>NUCLEOTIDE SEQUENCE [LARGE SCALE GENOMIC DNA]</scope>
    <source>
        <strain evidence="2">cv. Hass</strain>
    </source>
</reference>
<organism evidence="1 2">
    <name type="scientific">Persea americana</name>
    <name type="common">Avocado</name>
    <dbReference type="NCBI Taxonomy" id="3435"/>
    <lineage>
        <taxon>Eukaryota</taxon>
        <taxon>Viridiplantae</taxon>
        <taxon>Streptophyta</taxon>
        <taxon>Embryophyta</taxon>
        <taxon>Tracheophyta</taxon>
        <taxon>Spermatophyta</taxon>
        <taxon>Magnoliopsida</taxon>
        <taxon>Magnoliidae</taxon>
        <taxon>Laurales</taxon>
        <taxon>Lauraceae</taxon>
        <taxon>Persea</taxon>
    </lineage>
</organism>
<protein>
    <submittedName>
        <fullName evidence="1">Uncharacterized protein</fullName>
    </submittedName>
</protein>